<comment type="caution">
    <text evidence="3">The sequence shown here is derived from an EMBL/GenBank/DDBJ whole genome shotgun (WGS) entry which is preliminary data.</text>
</comment>
<dbReference type="PANTHER" id="PTHR43798:SF31">
    <property type="entry name" value="AB HYDROLASE SUPERFAMILY PROTEIN YCLE"/>
    <property type="match status" value="1"/>
</dbReference>
<name>A0ABU5RBE2_9PSEU</name>
<evidence type="ECO:0000313" key="4">
    <source>
        <dbReference type="Proteomes" id="UP001304298"/>
    </source>
</evidence>
<sequence length="269" mass="29709">MNRAAYPGGYLAYDDVGAGPPVLFLHDGTLDRRVWEGQLNAFDGYRVLSLDARGHGESSTPMTPYRRGDDVTALLDHLGLPSAFLVGQAMGGTSALDTALDHPDRVDGLVISGCGTSEQYWQSPFVVDLLKRQMDHAFRQDTEGYIEMFLRLWVDGPTREPHQVDPAIRERCREMAEYTATHHARPDPVLPGKAEDTWNRLSDVDTPLLGIAGELDCADVLQMIERVVSAVPNAKLEVFPGTGHMVNMEEPDRFTETVRTFLDGLSGRG</sequence>
<evidence type="ECO:0000256" key="1">
    <source>
        <dbReference type="ARBA" id="ARBA00022801"/>
    </source>
</evidence>
<accession>A0ABU5RBE2</accession>
<dbReference type="InterPro" id="IPR000639">
    <property type="entry name" value="Epox_hydrolase-like"/>
</dbReference>
<reference evidence="3 4" key="1">
    <citation type="submission" date="2023-12" db="EMBL/GenBank/DDBJ databases">
        <title>Amycolatopsis sp. V23-08.</title>
        <authorList>
            <person name="Somphong A."/>
        </authorList>
    </citation>
    <scope>NUCLEOTIDE SEQUENCE [LARGE SCALE GENOMIC DNA]</scope>
    <source>
        <strain evidence="3 4">V23-08</strain>
    </source>
</reference>
<dbReference type="PRINTS" id="PR00111">
    <property type="entry name" value="ABHYDROLASE"/>
</dbReference>
<dbReference type="InterPro" id="IPR050266">
    <property type="entry name" value="AB_hydrolase_sf"/>
</dbReference>
<keyword evidence="4" id="KW-1185">Reference proteome</keyword>
<gene>
    <name evidence="3" type="ORF">VA596_23600</name>
</gene>
<keyword evidence="1 3" id="KW-0378">Hydrolase</keyword>
<dbReference type="Proteomes" id="UP001304298">
    <property type="component" value="Unassembled WGS sequence"/>
</dbReference>
<protein>
    <submittedName>
        <fullName evidence="3">Alpha/beta hydrolase</fullName>
    </submittedName>
</protein>
<organism evidence="3 4">
    <name type="scientific">Amycolatopsis heterodermiae</name>
    <dbReference type="NCBI Taxonomy" id="3110235"/>
    <lineage>
        <taxon>Bacteria</taxon>
        <taxon>Bacillati</taxon>
        <taxon>Actinomycetota</taxon>
        <taxon>Actinomycetes</taxon>
        <taxon>Pseudonocardiales</taxon>
        <taxon>Pseudonocardiaceae</taxon>
        <taxon>Amycolatopsis</taxon>
    </lineage>
</organism>
<feature type="domain" description="AB hydrolase-1" evidence="2">
    <location>
        <begin position="20"/>
        <end position="251"/>
    </location>
</feature>
<dbReference type="InterPro" id="IPR000073">
    <property type="entry name" value="AB_hydrolase_1"/>
</dbReference>
<dbReference type="RefSeq" id="WP_323330091.1">
    <property type="nucleotide sequence ID" value="NZ_JAYFSI010000005.1"/>
</dbReference>
<dbReference type="GO" id="GO:0016787">
    <property type="term" value="F:hydrolase activity"/>
    <property type="evidence" value="ECO:0007669"/>
    <property type="project" value="UniProtKB-KW"/>
</dbReference>
<dbReference type="PANTHER" id="PTHR43798">
    <property type="entry name" value="MONOACYLGLYCEROL LIPASE"/>
    <property type="match status" value="1"/>
</dbReference>
<proteinExistence type="predicted"/>
<dbReference type="PRINTS" id="PR00412">
    <property type="entry name" value="EPOXHYDRLASE"/>
</dbReference>
<dbReference type="InterPro" id="IPR029058">
    <property type="entry name" value="AB_hydrolase_fold"/>
</dbReference>
<dbReference type="Gene3D" id="3.40.50.1820">
    <property type="entry name" value="alpha/beta hydrolase"/>
    <property type="match status" value="1"/>
</dbReference>
<dbReference type="EMBL" id="JAYFSI010000005">
    <property type="protein sequence ID" value="MEA5362541.1"/>
    <property type="molecule type" value="Genomic_DNA"/>
</dbReference>
<evidence type="ECO:0000313" key="3">
    <source>
        <dbReference type="EMBL" id="MEA5362541.1"/>
    </source>
</evidence>
<dbReference type="SUPFAM" id="SSF53474">
    <property type="entry name" value="alpha/beta-Hydrolases"/>
    <property type="match status" value="1"/>
</dbReference>
<dbReference type="Pfam" id="PF00561">
    <property type="entry name" value="Abhydrolase_1"/>
    <property type="match status" value="1"/>
</dbReference>
<evidence type="ECO:0000259" key="2">
    <source>
        <dbReference type="Pfam" id="PF00561"/>
    </source>
</evidence>